<feature type="binding site" evidence="2">
    <location>
        <begin position="211"/>
        <end position="213"/>
    </location>
    <ligand>
        <name>dihydroxyacetone phosphate</name>
        <dbReference type="ChEBI" id="CHEBI:57642"/>
    </ligand>
</feature>
<feature type="binding site" evidence="3">
    <location>
        <position position="181"/>
    </location>
    <ligand>
        <name>Zn(2+)</name>
        <dbReference type="ChEBI" id="CHEBI:29105"/>
        <label>1</label>
        <note>catalytic</note>
    </ligand>
</feature>
<dbReference type="AlphaFoldDB" id="A0A1G1WQM2"/>
<evidence type="ECO:0000313" key="4">
    <source>
        <dbReference type="EMBL" id="OGY29891.1"/>
    </source>
</evidence>
<dbReference type="InterPro" id="IPR050246">
    <property type="entry name" value="Class_II_FBP_aldolase"/>
</dbReference>
<gene>
    <name evidence="4" type="ORF">A3F35_00430</name>
</gene>
<evidence type="ECO:0000256" key="3">
    <source>
        <dbReference type="PIRSR" id="PIRSR001359-3"/>
    </source>
</evidence>
<comment type="caution">
    <text evidence="4">The sequence shown here is derived from an EMBL/GenBank/DDBJ whole genome shotgun (WGS) entry which is preliminary data.</text>
</comment>
<accession>A0A1G1WQM2</accession>
<evidence type="ECO:0000256" key="2">
    <source>
        <dbReference type="PIRSR" id="PIRSR001359-2"/>
    </source>
</evidence>
<protein>
    <recommendedName>
        <fullName evidence="6">Ketose-bisphosphate aldolase</fullName>
    </recommendedName>
</protein>
<evidence type="ECO:0008006" key="6">
    <source>
        <dbReference type="Google" id="ProtNLM"/>
    </source>
</evidence>
<name>A0A1G1WQM2_9BACT</name>
<dbReference type="GO" id="GO:0008270">
    <property type="term" value="F:zinc ion binding"/>
    <property type="evidence" value="ECO:0007669"/>
    <property type="project" value="InterPro"/>
</dbReference>
<evidence type="ECO:0000256" key="1">
    <source>
        <dbReference type="PIRSR" id="PIRSR001359-1"/>
    </source>
</evidence>
<dbReference type="EMBL" id="MHCZ01000018">
    <property type="protein sequence ID" value="OGY29891.1"/>
    <property type="molecule type" value="Genomic_DNA"/>
</dbReference>
<feature type="active site" description="Proton donor" evidence="1">
    <location>
        <position position="78"/>
    </location>
</feature>
<dbReference type="CDD" id="cd00947">
    <property type="entry name" value="TBP_aldolase_IIB"/>
    <property type="match status" value="1"/>
</dbReference>
<feature type="binding site" evidence="2">
    <location>
        <begin position="232"/>
        <end position="235"/>
    </location>
    <ligand>
        <name>dihydroxyacetone phosphate</name>
        <dbReference type="ChEBI" id="CHEBI:57642"/>
    </ligand>
</feature>
<sequence length="286" mass="31729">MNARDWFERARKEKFAIGAFNVGNLETLEAIVAAARAKKAPVISEASPGESSFMGYANLVDLVQNYRDEGVVVILNLDHATEFEKVKIAFEAGFDYLHFDGGELPFEENVRIAKQIVDMAHPKGIMVEGEVDHITGSSALHTSEKVETEQAKGNYSDPAKAAEFVERTGVDTYASFIGNSHGLYANEKRLDLDRLKEIKQAIPNTFLSLHGGSGVNHDDIRAAVEIGINKINVNTEMRNTYRKELEAELAKTDEVAMYKLYPEIMEEVQKVVEEKIDLFGSAGKLS</sequence>
<dbReference type="Pfam" id="PF01116">
    <property type="entry name" value="F_bP_aldolase"/>
    <property type="match status" value="1"/>
</dbReference>
<dbReference type="SUPFAM" id="SSF51569">
    <property type="entry name" value="Aldolase"/>
    <property type="match status" value="1"/>
</dbReference>
<dbReference type="Gene3D" id="3.20.20.70">
    <property type="entry name" value="Aldolase class I"/>
    <property type="match status" value="1"/>
</dbReference>
<feature type="binding site" evidence="3">
    <location>
        <position position="210"/>
    </location>
    <ligand>
        <name>Zn(2+)</name>
        <dbReference type="ChEBI" id="CHEBI:29105"/>
        <label>1</label>
        <note>catalytic</note>
    </ligand>
</feature>
<dbReference type="PANTHER" id="PTHR30304:SF0">
    <property type="entry name" value="D-TAGATOSE-1,6-BISPHOSPHATE ALDOLASE SUBUNIT GATY-RELATED"/>
    <property type="match status" value="1"/>
</dbReference>
<feature type="binding site" evidence="2">
    <location>
        <position position="182"/>
    </location>
    <ligand>
        <name>dihydroxyacetone phosphate</name>
        <dbReference type="ChEBI" id="CHEBI:57642"/>
    </ligand>
</feature>
<keyword evidence="3" id="KW-0862">Zinc</keyword>
<evidence type="ECO:0000313" key="5">
    <source>
        <dbReference type="Proteomes" id="UP000178068"/>
    </source>
</evidence>
<dbReference type="Proteomes" id="UP000178068">
    <property type="component" value="Unassembled WGS sequence"/>
</dbReference>
<feature type="binding site" evidence="3">
    <location>
        <position position="130"/>
    </location>
    <ligand>
        <name>Zn(2+)</name>
        <dbReference type="ChEBI" id="CHEBI:29105"/>
        <label>2</label>
    </ligand>
</feature>
<dbReference type="PANTHER" id="PTHR30304">
    <property type="entry name" value="D-TAGATOSE-1,6-BISPHOSPHATE ALDOLASE"/>
    <property type="match status" value="1"/>
</dbReference>
<dbReference type="GO" id="GO:0005975">
    <property type="term" value="P:carbohydrate metabolic process"/>
    <property type="evidence" value="ECO:0007669"/>
    <property type="project" value="InterPro"/>
</dbReference>
<reference evidence="4 5" key="1">
    <citation type="journal article" date="2016" name="Nat. Commun.">
        <title>Thousands of microbial genomes shed light on interconnected biogeochemical processes in an aquifer system.</title>
        <authorList>
            <person name="Anantharaman K."/>
            <person name="Brown C.T."/>
            <person name="Hug L.A."/>
            <person name="Sharon I."/>
            <person name="Castelle C.J."/>
            <person name="Probst A.J."/>
            <person name="Thomas B.C."/>
            <person name="Singh A."/>
            <person name="Wilkins M.J."/>
            <person name="Karaoz U."/>
            <person name="Brodie E.L."/>
            <person name="Williams K.H."/>
            <person name="Hubbard S.S."/>
            <person name="Banfield J.F."/>
        </authorList>
    </citation>
    <scope>NUCLEOTIDE SEQUENCE [LARGE SCALE GENOMIC DNA]</scope>
</reference>
<feature type="binding site" evidence="3">
    <location>
        <position position="79"/>
    </location>
    <ligand>
        <name>Zn(2+)</name>
        <dbReference type="ChEBI" id="CHEBI:29105"/>
        <label>1</label>
        <note>catalytic</note>
    </ligand>
</feature>
<organism evidence="4 5">
    <name type="scientific">Candidatus Woykebacteria bacterium RIFCSPHIGHO2_12_FULL_45_10</name>
    <dbReference type="NCBI Taxonomy" id="1802603"/>
    <lineage>
        <taxon>Bacteria</taxon>
        <taxon>Candidatus Woykeibacteriota</taxon>
    </lineage>
</organism>
<comment type="cofactor">
    <cofactor evidence="3">
        <name>Zn(2+)</name>
        <dbReference type="ChEBI" id="CHEBI:29105"/>
    </cofactor>
    <text evidence="3">Binds 2 Zn(2+) ions per subunit. One is catalytic and the other provides a structural contribution.</text>
</comment>
<dbReference type="InterPro" id="IPR013785">
    <property type="entry name" value="Aldolase_TIM"/>
</dbReference>
<feature type="binding site" evidence="3">
    <location>
        <position position="100"/>
    </location>
    <ligand>
        <name>Zn(2+)</name>
        <dbReference type="ChEBI" id="CHEBI:29105"/>
        <label>2</label>
    </ligand>
</feature>
<proteinExistence type="predicted"/>
<dbReference type="InterPro" id="IPR000771">
    <property type="entry name" value="FBA_II"/>
</dbReference>
<dbReference type="GO" id="GO:0016832">
    <property type="term" value="F:aldehyde-lyase activity"/>
    <property type="evidence" value="ECO:0007669"/>
    <property type="project" value="InterPro"/>
</dbReference>
<dbReference type="PIRSF" id="PIRSF001359">
    <property type="entry name" value="F_bP_aldolase_II"/>
    <property type="match status" value="1"/>
</dbReference>
<dbReference type="NCBIfam" id="TIGR00167">
    <property type="entry name" value="cbbA"/>
    <property type="match status" value="1"/>
</dbReference>
<dbReference type="STRING" id="1802603.A3F35_00430"/>
<keyword evidence="3" id="KW-0479">Metal-binding</keyword>